<dbReference type="EMBL" id="NHTK01005973">
    <property type="protein sequence ID" value="PPQ69846.1"/>
    <property type="molecule type" value="Genomic_DNA"/>
</dbReference>
<dbReference type="InterPro" id="IPR002347">
    <property type="entry name" value="SDR_fam"/>
</dbReference>
<organism evidence="1 2">
    <name type="scientific">Panaeolus cyanescens</name>
    <dbReference type="NCBI Taxonomy" id="181874"/>
    <lineage>
        <taxon>Eukaryota</taxon>
        <taxon>Fungi</taxon>
        <taxon>Dikarya</taxon>
        <taxon>Basidiomycota</taxon>
        <taxon>Agaricomycotina</taxon>
        <taxon>Agaricomycetes</taxon>
        <taxon>Agaricomycetidae</taxon>
        <taxon>Agaricales</taxon>
        <taxon>Agaricineae</taxon>
        <taxon>Galeropsidaceae</taxon>
        <taxon>Panaeolus</taxon>
    </lineage>
</organism>
<dbReference type="Pfam" id="PF13561">
    <property type="entry name" value="adh_short_C2"/>
    <property type="match status" value="1"/>
</dbReference>
<evidence type="ECO:0000313" key="1">
    <source>
        <dbReference type="EMBL" id="PPQ69846.1"/>
    </source>
</evidence>
<accession>A0A409VUB5</accession>
<dbReference type="STRING" id="181874.A0A409VUB5"/>
<dbReference type="InterPro" id="IPR036291">
    <property type="entry name" value="NAD(P)-bd_dom_sf"/>
</dbReference>
<dbReference type="AlphaFoldDB" id="A0A409VUB5"/>
<dbReference type="InParanoid" id="A0A409VUB5"/>
<dbReference type="Proteomes" id="UP000284842">
    <property type="component" value="Unassembled WGS sequence"/>
</dbReference>
<name>A0A409VUB5_9AGAR</name>
<sequence>GVDTALLRESLEARIRATGAEPPEGKLVTNIGVLGRDSVPEDIAGVVSFLVSENASMITGQSISVNGGAYFD</sequence>
<comment type="caution">
    <text evidence="1">The sequence shown here is derived from an EMBL/GenBank/DDBJ whole genome shotgun (WGS) entry which is preliminary data.</text>
</comment>
<dbReference type="SUPFAM" id="SSF51735">
    <property type="entry name" value="NAD(P)-binding Rossmann-fold domains"/>
    <property type="match status" value="1"/>
</dbReference>
<keyword evidence="2" id="KW-1185">Reference proteome</keyword>
<protein>
    <recommendedName>
        <fullName evidence="3">SDR family oxidoreductase</fullName>
    </recommendedName>
</protein>
<gene>
    <name evidence="1" type="ORF">CVT24_003185</name>
</gene>
<feature type="non-terminal residue" evidence="1">
    <location>
        <position position="1"/>
    </location>
</feature>
<dbReference type="Gene3D" id="3.40.50.720">
    <property type="entry name" value="NAD(P)-binding Rossmann-like Domain"/>
    <property type="match status" value="1"/>
</dbReference>
<reference evidence="1 2" key="1">
    <citation type="journal article" date="2018" name="Evol. Lett.">
        <title>Horizontal gene cluster transfer increased hallucinogenic mushroom diversity.</title>
        <authorList>
            <person name="Reynolds H.T."/>
            <person name="Vijayakumar V."/>
            <person name="Gluck-Thaler E."/>
            <person name="Korotkin H.B."/>
            <person name="Matheny P.B."/>
            <person name="Slot J.C."/>
        </authorList>
    </citation>
    <scope>NUCLEOTIDE SEQUENCE [LARGE SCALE GENOMIC DNA]</scope>
    <source>
        <strain evidence="1 2">2629</strain>
    </source>
</reference>
<evidence type="ECO:0008006" key="3">
    <source>
        <dbReference type="Google" id="ProtNLM"/>
    </source>
</evidence>
<dbReference type="OrthoDB" id="498125at2759"/>
<evidence type="ECO:0000313" key="2">
    <source>
        <dbReference type="Proteomes" id="UP000284842"/>
    </source>
</evidence>
<proteinExistence type="predicted"/>